<dbReference type="OrthoDB" id="616241at2"/>
<dbReference type="KEGG" id="muc:MuYL_0526"/>
<dbReference type="InterPro" id="IPR050553">
    <property type="entry name" value="Thioredoxin_ResA/DsbE_sf"/>
</dbReference>
<dbReference type="InterPro" id="IPR013766">
    <property type="entry name" value="Thioredoxin_domain"/>
</dbReference>
<gene>
    <name evidence="3" type="ORF">MuYL_0526</name>
</gene>
<dbReference type="SUPFAM" id="SSF52833">
    <property type="entry name" value="Thioredoxin-like"/>
    <property type="match status" value="1"/>
</dbReference>
<feature type="chain" id="PRO_5012375138" evidence="1">
    <location>
        <begin position="24"/>
        <end position="416"/>
    </location>
</feature>
<feature type="domain" description="Thioredoxin" evidence="2">
    <location>
        <begin position="247"/>
        <end position="406"/>
    </location>
</feature>
<dbReference type="InterPro" id="IPR036249">
    <property type="entry name" value="Thioredoxin-like_sf"/>
</dbReference>
<name>A0A223NR91_9SPHI</name>
<keyword evidence="1" id="KW-0732">Signal</keyword>
<accession>A0A223NR91</accession>
<organism evidence="3 4">
    <name type="scientific">Mucilaginibacter xinganensis</name>
    <dbReference type="NCBI Taxonomy" id="1234841"/>
    <lineage>
        <taxon>Bacteria</taxon>
        <taxon>Pseudomonadati</taxon>
        <taxon>Bacteroidota</taxon>
        <taxon>Sphingobacteriia</taxon>
        <taxon>Sphingobacteriales</taxon>
        <taxon>Sphingobacteriaceae</taxon>
        <taxon>Mucilaginibacter</taxon>
    </lineage>
</organism>
<dbReference type="EMBL" id="CP022743">
    <property type="protein sequence ID" value="ASU32429.1"/>
    <property type="molecule type" value="Genomic_DNA"/>
</dbReference>
<evidence type="ECO:0000313" key="4">
    <source>
        <dbReference type="Proteomes" id="UP000215002"/>
    </source>
</evidence>
<dbReference type="Pfam" id="PF08534">
    <property type="entry name" value="Redoxin"/>
    <property type="match status" value="1"/>
</dbReference>
<proteinExistence type="predicted"/>
<sequence length="416" mass="46178">MTLKSRLILPVLFIFSTFTIASAQNKLTTGVWRGVLKTQSGNQLPFNFEVTTVAGHPQLAIINGAEHYKVPDVKITGDSVFIKMPLFDSEFRLKLDGENLTGNWIRHLGDHDTQMPFAATPNTSWRFLRDPQTPAFDVTGRWAAVFGEGTDGRDELVGEFKQTGTRLTGTFLSTTGDYRYLEGSVSGDKLYLSCFDGCHAFLFIANIKDGKTLTEGTMNSGLTGTDKWTAVKDANAKLPDAYSLTALKPGYKKIAFSFPNINGRKVSLSDPRFKNKVVIVQILGSWCPNCMDETNFIINSGYYKKYHQKGVEVVGLAYERTTDFKKSQKTVAQLKDHFKVPYPLLITGYTPSKGDPMKSLPALADFKGFPTTIIIDKKGNVRKIHTGFNGPGTGEHYTEFVVEFDKLTEDLLAEKG</sequence>
<dbReference type="GO" id="GO:0016491">
    <property type="term" value="F:oxidoreductase activity"/>
    <property type="evidence" value="ECO:0007669"/>
    <property type="project" value="InterPro"/>
</dbReference>
<evidence type="ECO:0000256" key="1">
    <source>
        <dbReference type="SAM" id="SignalP"/>
    </source>
</evidence>
<keyword evidence="4" id="KW-1185">Reference proteome</keyword>
<reference evidence="3 4" key="1">
    <citation type="submission" date="2017-08" db="EMBL/GenBank/DDBJ databases">
        <title>Complete genome sequence of Mucilaginibacter sp. strain BJC16-A31.</title>
        <authorList>
            <consortium name="Henan University of Science and Technology"/>
            <person name="You X."/>
        </authorList>
    </citation>
    <scope>NUCLEOTIDE SEQUENCE [LARGE SCALE GENOMIC DNA]</scope>
    <source>
        <strain evidence="3 4">BJC16-A31</strain>
    </source>
</reference>
<dbReference type="RefSeq" id="WP_094569022.1">
    <property type="nucleotide sequence ID" value="NZ_CP022743.1"/>
</dbReference>
<dbReference type="InterPro" id="IPR013740">
    <property type="entry name" value="Redoxin"/>
</dbReference>
<dbReference type="Proteomes" id="UP000215002">
    <property type="component" value="Chromosome"/>
</dbReference>
<dbReference type="PANTHER" id="PTHR42852">
    <property type="entry name" value="THIOL:DISULFIDE INTERCHANGE PROTEIN DSBE"/>
    <property type="match status" value="1"/>
</dbReference>
<dbReference type="Gene3D" id="3.40.30.10">
    <property type="entry name" value="Glutaredoxin"/>
    <property type="match status" value="1"/>
</dbReference>
<dbReference type="PROSITE" id="PS51352">
    <property type="entry name" value="THIOREDOXIN_2"/>
    <property type="match status" value="1"/>
</dbReference>
<evidence type="ECO:0000259" key="2">
    <source>
        <dbReference type="PROSITE" id="PS51352"/>
    </source>
</evidence>
<dbReference type="CDD" id="cd02966">
    <property type="entry name" value="TlpA_like_family"/>
    <property type="match status" value="1"/>
</dbReference>
<dbReference type="AlphaFoldDB" id="A0A223NR91"/>
<evidence type="ECO:0000313" key="3">
    <source>
        <dbReference type="EMBL" id="ASU32429.1"/>
    </source>
</evidence>
<protein>
    <submittedName>
        <fullName evidence="3">Redoxin</fullName>
    </submittedName>
</protein>
<feature type="signal peptide" evidence="1">
    <location>
        <begin position="1"/>
        <end position="23"/>
    </location>
</feature>
<dbReference type="PANTHER" id="PTHR42852:SF13">
    <property type="entry name" value="PROTEIN DIPZ"/>
    <property type="match status" value="1"/>
</dbReference>